<evidence type="ECO:0000313" key="2">
    <source>
        <dbReference type="Proteomes" id="UP000317169"/>
    </source>
</evidence>
<protein>
    <submittedName>
        <fullName evidence="1">Uncharacterized protein</fullName>
    </submittedName>
</protein>
<dbReference type="EMBL" id="VIAR01000002">
    <property type="protein sequence ID" value="TQD40176.1"/>
    <property type="molecule type" value="Genomic_DNA"/>
</dbReference>
<dbReference type="RefSeq" id="WP_141420706.1">
    <property type="nucleotide sequence ID" value="NZ_VIAR01000002.1"/>
</dbReference>
<reference evidence="1 2" key="1">
    <citation type="submission" date="2019-06" db="EMBL/GenBank/DDBJ databases">
        <title>Flavibacter putida gen. nov., sp. nov., a novel marine bacterium of the family Flavobacteriaceae isolated from coastal seawater.</title>
        <authorList>
            <person name="Feng X."/>
        </authorList>
    </citation>
    <scope>NUCLEOTIDE SEQUENCE [LARGE SCALE GENOMIC DNA]</scope>
    <source>
        <strain evidence="1 2">PLHSN227</strain>
    </source>
</reference>
<proteinExistence type="predicted"/>
<sequence>MKNAGFNKVGIDEDKNCFYAKTTFSMSSFLEYIEISYQNTQNKTELKFKSICALPTQIYDWGKNKRNFERFEKEIDQLLSVNKTSLS</sequence>
<gene>
    <name evidence="1" type="ORF">FKR84_02970</name>
</gene>
<organism evidence="1 2">
    <name type="scientific">Haloflavibacter putidus</name>
    <dbReference type="NCBI Taxonomy" id="2576776"/>
    <lineage>
        <taxon>Bacteria</taxon>
        <taxon>Pseudomonadati</taxon>
        <taxon>Bacteroidota</taxon>
        <taxon>Flavobacteriia</taxon>
        <taxon>Flavobacteriales</taxon>
        <taxon>Flavobacteriaceae</taxon>
        <taxon>Haloflavibacter</taxon>
    </lineage>
</organism>
<name>A0A507ZQZ5_9FLAO</name>
<accession>A0A507ZQZ5</accession>
<dbReference type="OrthoDB" id="9778341at2"/>
<keyword evidence="2" id="KW-1185">Reference proteome</keyword>
<evidence type="ECO:0000313" key="1">
    <source>
        <dbReference type="EMBL" id="TQD40176.1"/>
    </source>
</evidence>
<comment type="caution">
    <text evidence="1">The sequence shown here is derived from an EMBL/GenBank/DDBJ whole genome shotgun (WGS) entry which is preliminary data.</text>
</comment>
<dbReference type="AlphaFoldDB" id="A0A507ZQZ5"/>
<dbReference type="Proteomes" id="UP000317169">
    <property type="component" value="Unassembled WGS sequence"/>
</dbReference>